<gene>
    <name evidence="11" type="ORF">JOC83_000949</name>
</gene>
<dbReference type="InterPro" id="IPR004358">
    <property type="entry name" value="Sig_transdc_His_kin-like_C"/>
</dbReference>
<feature type="domain" description="Histidine kinase" evidence="10">
    <location>
        <begin position="158"/>
        <end position="367"/>
    </location>
</feature>
<keyword evidence="6 11" id="KW-0418">Kinase</keyword>
<name>A0ABS2QSC7_9BACI</name>
<dbReference type="PRINTS" id="PR00344">
    <property type="entry name" value="BCTRLSENSOR"/>
</dbReference>
<evidence type="ECO:0000256" key="1">
    <source>
        <dbReference type="ARBA" id="ARBA00000085"/>
    </source>
</evidence>
<dbReference type="SMART" id="SM00388">
    <property type="entry name" value="HisKA"/>
    <property type="match status" value="1"/>
</dbReference>
<evidence type="ECO:0000256" key="7">
    <source>
        <dbReference type="ARBA" id="ARBA00022840"/>
    </source>
</evidence>
<dbReference type="Pfam" id="PF02518">
    <property type="entry name" value="HATPase_c"/>
    <property type="match status" value="1"/>
</dbReference>
<dbReference type="GO" id="GO:0016301">
    <property type="term" value="F:kinase activity"/>
    <property type="evidence" value="ECO:0007669"/>
    <property type="project" value="UniProtKB-KW"/>
</dbReference>
<dbReference type="InterPro" id="IPR036097">
    <property type="entry name" value="HisK_dim/P_sf"/>
</dbReference>
<evidence type="ECO:0000256" key="3">
    <source>
        <dbReference type="ARBA" id="ARBA00022553"/>
    </source>
</evidence>
<keyword evidence="7" id="KW-0067">ATP-binding</keyword>
<evidence type="ECO:0000256" key="8">
    <source>
        <dbReference type="ARBA" id="ARBA00023012"/>
    </source>
</evidence>
<dbReference type="Pfam" id="PF00512">
    <property type="entry name" value="HisKA"/>
    <property type="match status" value="1"/>
</dbReference>
<proteinExistence type="predicted"/>
<evidence type="ECO:0000313" key="12">
    <source>
        <dbReference type="Proteomes" id="UP000809829"/>
    </source>
</evidence>
<dbReference type="SUPFAM" id="SSF47384">
    <property type="entry name" value="Homodimeric domain of signal transducing histidine kinase"/>
    <property type="match status" value="1"/>
</dbReference>
<dbReference type="PROSITE" id="PS50109">
    <property type="entry name" value="HIS_KIN"/>
    <property type="match status" value="1"/>
</dbReference>
<evidence type="ECO:0000256" key="9">
    <source>
        <dbReference type="SAM" id="Coils"/>
    </source>
</evidence>
<evidence type="ECO:0000256" key="4">
    <source>
        <dbReference type="ARBA" id="ARBA00022679"/>
    </source>
</evidence>
<keyword evidence="12" id="KW-1185">Reference proteome</keyword>
<dbReference type="Gene3D" id="1.10.287.130">
    <property type="match status" value="1"/>
</dbReference>
<comment type="caution">
    <text evidence="11">The sequence shown here is derived from an EMBL/GenBank/DDBJ whole genome shotgun (WGS) entry which is preliminary data.</text>
</comment>
<dbReference type="Gene3D" id="3.30.565.10">
    <property type="entry name" value="Histidine kinase-like ATPase, C-terminal domain"/>
    <property type="match status" value="1"/>
</dbReference>
<dbReference type="EC" id="2.7.13.3" evidence="2"/>
<keyword evidence="4" id="KW-0808">Transferase</keyword>
<dbReference type="PANTHER" id="PTHR43065:SF10">
    <property type="entry name" value="PEROXIDE STRESS-ACTIVATED HISTIDINE KINASE MAK3"/>
    <property type="match status" value="1"/>
</dbReference>
<dbReference type="PANTHER" id="PTHR43065">
    <property type="entry name" value="SENSOR HISTIDINE KINASE"/>
    <property type="match status" value="1"/>
</dbReference>
<dbReference type="SMART" id="SM00387">
    <property type="entry name" value="HATPase_c"/>
    <property type="match status" value="1"/>
</dbReference>
<evidence type="ECO:0000256" key="2">
    <source>
        <dbReference type="ARBA" id="ARBA00012438"/>
    </source>
</evidence>
<accession>A0ABS2QSC7</accession>
<feature type="coiled-coil region" evidence="9">
    <location>
        <begin position="118"/>
        <end position="152"/>
    </location>
</feature>
<dbReference type="CDD" id="cd00082">
    <property type="entry name" value="HisKA"/>
    <property type="match status" value="1"/>
</dbReference>
<evidence type="ECO:0000256" key="6">
    <source>
        <dbReference type="ARBA" id="ARBA00022777"/>
    </source>
</evidence>
<evidence type="ECO:0000259" key="10">
    <source>
        <dbReference type="PROSITE" id="PS50109"/>
    </source>
</evidence>
<keyword evidence="3" id="KW-0597">Phosphoprotein</keyword>
<dbReference type="InterPro" id="IPR003594">
    <property type="entry name" value="HATPase_dom"/>
</dbReference>
<dbReference type="RefSeq" id="WP_205184444.1">
    <property type="nucleotide sequence ID" value="NZ_JAFBFC010000001.1"/>
</dbReference>
<keyword evidence="5" id="KW-0547">Nucleotide-binding</keyword>
<keyword evidence="9" id="KW-0175">Coiled coil</keyword>
<keyword evidence="8" id="KW-0902">Two-component regulatory system</keyword>
<protein>
    <recommendedName>
        <fullName evidence="2">histidine kinase</fullName>
        <ecNumber evidence="2">2.7.13.3</ecNumber>
    </recommendedName>
</protein>
<comment type="catalytic activity">
    <reaction evidence="1">
        <text>ATP + protein L-histidine = ADP + protein N-phospho-L-histidine.</text>
        <dbReference type="EC" id="2.7.13.3"/>
    </reaction>
</comment>
<dbReference type="SUPFAM" id="SSF55874">
    <property type="entry name" value="ATPase domain of HSP90 chaperone/DNA topoisomerase II/histidine kinase"/>
    <property type="match status" value="1"/>
</dbReference>
<dbReference type="InterPro" id="IPR005467">
    <property type="entry name" value="His_kinase_dom"/>
</dbReference>
<sequence length="367" mass="42073">MEMQAVFNRYETIPFSYFLLDRNLDILSVSKHTLKQFYEVEHFLDLIDIGSQRKARKFLLETPSLYKIELNLRTKSNPYSLFDVYTQYEQDHIHLFCINKDDDLREIQNVMRTLELDLMNSNMLLVEKKAELEKALQEIREAAIKNDNLATVGKLAASIAHEIRNPLTTVKGFIQLLKPHLVAIGKEEYADIAIDEINRANDIIYEFLNASKPSPPIKQTISLSKIINDIVLLYEGEATMNNCVLSYKATKHDVLINIDVKQVKQVLLNVIKNAIDAILESSNKQNGQVFLYTFQCDRYIEIYIQDNGKGMDEKVIQKLFMPFFTTKEKGTGIGLSVCHKIIEAHDGKIEVESHVGKGSIFKITLPL</sequence>
<dbReference type="Proteomes" id="UP000809829">
    <property type="component" value="Unassembled WGS sequence"/>
</dbReference>
<dbReference type="InterPro" id="IPR036890">
    <property type="entry name" value="HATPase_C_sf"/>
</dbReference>
<dbReference type="EMBL" id="JAFBFC010000001">
    <property type="protein sequence ID" value="MBM7702123.1"/>
    <property type="molecule type" value="Genomic_DNA"/>
</dbReference>
<evidence type="ECO:0000256" key="5">
    <source>
        <dbReference type="ARBA" id="ARBA00022741"/>
    </source>
</evidence>
<organism evidence="11 12">
    <name type="scientific">Priestia iocasae</name>
    <dbReference type="NCBI Taxonomy" id="2291674"/>
    <lineage>
        <taxon>Bacteria</taxon>
        <taxon>Bacillati</taxon>
        <taxon>Bacillota</taxon>
        <taxon>Bacilli</taxon>
        <taxon>Bacillales</taxon>
        <taxon>Bacillaceae</taxon>
        <taxon>Priestia</taxon>
    </lineage>
</organism>
<evidence type="ECO:0000313" key="11">
    <source>
        <dbReference type="EMBL" id="MBM7702123.1"/>
    </source>
</evidence>
<dbReference type="InterPro" id="IPR003661">
    <property type="entry name" value="HisK_dim/P_dom"/>
</dbReference>
<reference evidence="11 12" key="1">
    <citation type="submission" date="2021-01" db="EMBL/GenBank/DDBJ databases">
        <title>Genomic Encyclopedia of Type Strains, Phase IV (KMG-IV): sequencing the most valuable type-strain genomes for metagenomic binning, comparative biology and taxonomic classification.</title>
        <authorList>
            <person name="Goeker M."/>
        </authorList>
    </citation>
    <scope>NUCLEOTIDE SEQUENCE [LARGE SCALE GENOMIC DNA]</scope>
    <source>
        <strain evidence="11 12">DSM 104297</strain>
    </source>
</reference>